<sequence length="369" mass="40839">MAQKDSTYSYKSYSINDSRIMLNGSNTTKEAENYEEVKKALNSIVTPSLAAFGTIGNLINAFVLGRLRLRRRDESGTTSGFLFLALSDLLICSALLPKAFVSPSMANWGGRCFSLYYWTYSGAVINSGILLSIWLTTSMTLLRYVAICHPMLSWPRKSWHAYICYSIAASIAVSLSFPSFWQLSFNDVHLNGRSTIILDVGPDWARTTSYVYAQLVIGATIPFIILVYCNASLISALRRSLKLRTMAMVSQSSSVAASSRITLVLIVFIMMFVVLVLPCDAMNVVLETFRQLDTGVVLLARAIANCLQIAHFAFSFVLHCCLNARFRHELLAIIFCEKTASLGVGASVPLIVRKRNNNNPVTLANETLM</sequence>
<feature type="transmembrane region" description="Helical" evidence="5">
    <location>
        <begin position="76"/>
        <end position="96"/>
    </location>
</feature>
<evidence type="ECO:0000256" key="3">
    <source>
        <dbReference type="ARBA" id="ARBA00022989"/>
    </source>
</evidence>
<dbReference type="OrthoDB" id="10011262at2759"/>
<proteinExistence type="predicted"/>
<organism evidence="7 8">
    <name type="scientific">Dimorphilus gyrociliatus</name>
    <dbReference type="NCBI Taxonomy" id="2664684"/>
    <lineage>
        <taxon>Eukaryota</taxon>
        <taxon>Metazoa</taxon>
        <taxon>Spiralia</taxon>
        <taxon>Lophotrochozoa</taxon>
        <taxon>Annelida</taxon>
        <taxon>Polychaeta</taxon>
        <taxon>Polychaeta incertae sedis</taxon>
        <taxon>Dinophilidae</taxon>
        <taxon>Dimorphilus</taxon>
    </lineage>
</organism>
<comment type="subcellular location">
    <subcellularLocation>
        <location evidence="1">Membrane</location>
    </subcellularLocation>
</comment>
<evidence type="ECO:0000256" key="4">
    <source>
        <dbReference type="ARBA" id="ARBA00023136"/>
    </source>
</evidence>
<dbReference type="PRINTS" id="PR00237">
    <property type="entry name" value="GPCRRHODOPSN"/>
</dbReference>
<dbReference type="Proteomes" id="UP000549394">
    <property type="component" value="Unassembled WGS sequence"/>
</dbReference>
<keyword evidence="2 5" id="KW-0812">Transmembrane</keyword>
<dbReference type="PANTHER" id="PTHR46641">
    <property type="entry name" value="FMRFAMIDE RECEPTOR-RELATED"/>
    <property type="match status" value="1"/>
</dbReference>
<keyword evidence="3 5" id="KW-1133">Transmembrane helix</keyword>
<feature type="transmembrane region" description="Helical" evidence="5">
    <location>
        <begin position="298"/>
        <end position="318"/>
    </location>
</feature>
<accession>A0A7I8W027</accession>
<dbReference type="PANTHER" id="PTHR46641:SF2">
    <property type="entry name" value="FMRFAMIDE RECEPTOR"/>
    <property type="match status" value="1"/>
</dbReference>
<protein>
    <recommendedName>
        <fullName evidence="6">G-protein coupled receptors family 1 profile domain-containing protein</fullName>
    </recommendedName>
</protein>
<feature type="domain" description="G-protein coupled receptors family 1 profile" evidence="6">
    <location>
        <begin position="56"/>
        <end position="319"/>
    </location>
</feature>
<evidence type="ECO:0000256" key="5">
    <source>
        <dbReference type="SAM" id="Phobius"/>
    </source>
</evidence>
<dbReference type="PROSITE" id="PS50262">
    <property type="entry name" value="G_PROTEIN_RECEP_F1_2"/>
    <property type="match status" value="1"/>
</dbReference>
<feature type="transmembrane region" description="Helical" evidence="5">
    <location>
        <begin position="162"/>
        <end position="181"/>
    </location>
</feature>
<dbReference type="GO" id="GO:0016020">
    <property type="term" value="C:membrane"/>
    <property type="evidence" value="ECO:0007669"/>
    <property type="project" value="UniProtKB-SubCell"/>
</dbReference>
<dbReference type="EMBL" id="CAJFCJ010000015">
    <property type="protein sequence ID" value="CAD5121940.1"/>
    <property type="molecule type" value="Genomic_DNA"/>
</dbReference>
<keyword evidence="4 5" id="KW-0472">Membrane</keyword>
<reference evidence="7 8" key="1">
    <citation type="submission" date="2020-08" db="EMBL/GenBank/DDBJ databases">
        <authorList>
            <person name="Hejnol A."/>
        </authorList>
    </citation>
    <scope>NUCLEOTIDE SEQUENCE [LARGE SCALE GENOMIC DNA]</scope>
</reference>
<name>A0A7I8W027_9ANNE</name>
<feature type="transmembrane region" description="Helical" evidence="5">
    <location>
        <begin position="116"/>
        <end position="142"/>
    </location>
</feature>
<evidence type="ECO:0000313" key="7">
    <source>
        <dbReference type="EMBL" id="CAD5121940.1"/>
    </source>
</evidence>
<keyword evidence="8" id="KW-1185">Reference proteome</keyword>
<dbReference type="GO" id="GO:0004930">
    <property type="term" value="F:G protein-coupled receptor activity"/>
    <property type="evidence" value="ECO:0007669"/>
    <property type="project" value="InterPro"/>
</dbReference>
<evidence type="ECO:0000259" key="6">
    <source>
        <dbReference type="PROSITE" id="PS50262"/>
    </source>
</evidence>
<dbReference type="InterPro" id="IPR052954">
    <property type="entry name" value="GPCR-Ligand_Int"/>
</dbReference>
<dbReference type="InterPro" id="IPR000276">
    <property type="entry name" value="GPCR_Rhodpsn"/>
</dbReference>
<dbReference type="Gene3D" id="1.20.1070.10">
    <property type="entry name" value="Rhodopsin 7-helix transmembrane proteins"/>
    <property type="match status" value="1"/>
</dbReference>
<dbReference type="AlphaFoldDB" id="A0A7I8W027"/>
<evidence type="ECO:0000313" key="8">
    <source>
        <dbReference type="Proteomes" id="UP000549394"/>
    </source>
</evidence>
<dbReference type="Pfam" id="PF00001">
    <property type="entry name" value="7tm_1"/>
    <property type="match status" value="1"/>
</dbReference>
<evidence type="ECO:0000256" key="2">
    <source>
        <dbReference type="ARBA" id="ARBA00022692"/>
    </source>
</evidence>
<feature type="transmembrane region" description="Helical" evidence="5">
    <location>
        <begin position="257"/>
        <end position="278"/>
    </location>
</feature>
<dbReference type="InterPro" id="IPR017452">
    <property type="entry name" value="GPCR_Rhodpsn_7TM"/>
</dbReference>
<feature type="transmembrane region" description="Helical" evidence="5">
    <location>
        <begin position="44"/>
        <end position="64"/>
    </location>
</feature>
<dbReference type="SUPFAM" id="SSF81321">
    <property type="entry name" value="Family A G protein-coupled receptor-like"/>
    <property type="match status" value="1"/>
</dbReference>
<comment type="caution">
    <text evidence="7">The sequence shown here is derived from an EMBL/GenBank/DDBJ whole genome shotgun (WGS) entry which is preliminary data.</text>
</comment>
<feature type="transmembrane region" description="Helical" evidence="5">
    <location>
        <begin position="211"/>
        <end position="237"/>
    </location>
</feature>
<gene>
    <name evidence="7" type="ORF">DGYR_LOCUS9819</name>
</gene>
<evidence type="ECO:0000256" key="1">
    <source>
        <dbReference type="ARBA" id="ARBA00004370"/>
    </source>
</evidence>